<organism evidence="1 2">
    <name type="scientific">Mesorhizobium prunaredense</name>
    <dbReference type="NCBI Taxonomy" id="1631249"/>
    <lineage>
        <taxon>Bacteria</taxon>
        <taxon>Pseudomonadati</taxon>
        <taxon>Pseudomonadota</taxon>
        <taxon>Alphaproteobacteria</taxon>
        <taxon>Hyphomicrobiales</taxon>
        <taxon>Phyllobacteriaceae</taxon>
        <taxon>Mesorhizobium</taxon>
    </lineage>
</organism>
<name>A0A1R3V3H9_9HYPH</name>
<evidence type="ECO:0000313" key="2">
    <source>
        <dbReference type="Proteomes" id="UP000188388"/>
    </source>
</evidence>
<keyword evidence="2" id="KW-1185">Reference proteome</keyword>
<dbReference type="STRING" id="1631249.BQ8794_110100"/>
<proteinExistence type="predicted"/>
<dbReference type="AlphaFoldDB" id="A0A1R3V3H9"/>
<evidence type="ECO:0000313" key="1">
    <source>
        <dbReference type="EMBL" id="SIT53294.1"/>
    </source>
</evidence>
<dbReference type="Proteomes" id="UP000188388">
    <property type="component" value="Unassembled WGS sequence"/>
</dbReference>
<reference evidence="2" key="1">
    <citation type="submission" date="2017-01" db="EMBL/GenBank/DDBJ databases">
        <authorList>
            <person name="Brunel B."/>
        </authorList>
    </citation>
    <scope>NUCLEOTIDE SEQUENCE [LARGE SCALE GENOMIC DNA]</scope>
</reference>
<sequence>MIAAKDCRYRSETCGVGPMLDALKARPGEEIHATRFKSLFRCLSLPQNRCALLGDMR</sequence>
<protein>
    <submittedName>
        <fullName evidence="1">Uncharacterized protein</fullName>
    </submittedName>
</protein>
<gene>
    <name evidence="1" type="ORF">BQ8794_110100</name>
</gene>
<accession>A0A1R3V3H9</accession>
<dbReference type="EMBL" id="FTPD01000003">
    <property type="protein sequence ID" value="SIT53294.1"/>
    <property type="molecule type" value="Genomic_DNA"/>
</dbReference>